<dbReference type="InterPro" id="IPR013627">
    <property type="entry name" value="Pol_alpha_B_N"/>
</dbReference>
<comment type="subcellular location">
    <subcellularLocation>
        <location evidence="1">Nucleus</location>
    </subcellularLocation>
</comment>
<dbReference type="GO" id="GO:0006270">
    <property type="term" value="P:DNA replication initiation"/>
    <property type="evidence" value="ECO:0007669"/>
    <property type="project" value="TreeGrafter"/>
</dbReference>
<evidence type="ECO:0000256" key="4">
    <source>
        <dbReference type="ARBA" id="ARBA00022705"/>
    </source>
</evidence>
<name>A0AA39I2R6_9BILA</name>
<dbReference type="PANTHER" id="PTHR23061:SF12">
    <property type="entry name" value="DNA POLYMERASE ALPHA SUBUNIT B"/>
    <property type="match status" value="1"/>
</dbReference>
<evidence type="ECO:0000313" key="8">
    <source>
        <dbReference type="EMBL" id="KAK0416010.1"/>
    </source>
</evidence>
<dbReference type="GO" id="GO:0005658">
    <property type="term" value="C:alpha DNA polymerase:primase complex"/>
    <property type="evidence" value="ECO:0007669"/>
    <property type="project" value="TreeGrafter"/>
</dbReference>
<gene>
    <name evidence="8" type="ORF">QR680_012246</name>
</gene>
<dbReference type="Proteomes" id="UP001175271">
    <property type="component" value="Unassembled WGS sequence"/>
</dbReference>
<dbReference type="InterPro" id="IPR043034">
    <property type="entry name" value="DNA_pol_alpha_B_N_sf"/>
</dbReference>
<dbReference type="Pfam" id="PF04042">
    <property type="entry name" value="DNA_pol_E_B"/>
    <property type="match status" value="1"/>
</dbReference>
<organism evidence="8 9">
    <name type="scientific">Steinernema hermaphroditum</name>
    <dbReference type="NCBI Taxonomy" id="289476"/>
    <lineage>
        <taxon>Eukaryota</taxon>
        <taxon>Metazoa</taxon>
        <taxon>Ecdysozoa</taxon>
        <taxon>Nematoda</taxon>
        <taxon>Chromadorea</taxon>
        <taxon>Rhabditida</taxon>
        <taxon>Tylenchina</taxon>
        <taxon>Panagrolaimomorpha</taxon>
        <taxon>Strongyloidoidea</taxon>
        <taxon>Steinernematidae</taxon>
        <taxon>Steinernema</taxon>
    </lineage>
</organism>
<keyword evidence="5" id="KW-0539">Nucleus</keyword>
<sequence>MASSITEKFLQDQLEDVDYGFDENDADKILGKLNHLKQMYSQAPETLLDELIAFMMNKKQRTVTVDFLNVFDEDCLAKKLSTKPKAAPGGISRMRASMLEAAGHVAPFTERTSDVLGMYGADTPAFDDAKLLATPSANNPVIPGNRKVMPMSHKGKFFKGNAAKRSTAVRVDLLNGDAVQGFYGNEKIVDVIQTDIEESGYFPEEKIDPENAEESIVGYIFKEAGAERLTDDNACIRTHNSIKKLNLSSLNEYSIYPGQRIKFKGGENGDVFNVSSVAPRSNISLPELKLPADTASLSCMIACGPFMGNKQHTVANLCSLVEEAVSTADLLILLGPFMHREAEAYFSPECPGTAEELFEAFLLEVDARLKGSNLKVIIVPSCQKDLGAMPFYPTPAFKPSDNLTRRLSPNIMLFPDPSVVEIDGVRFALCNAEVIAKLSGCELHKSEDSENEDRMRRLYSHLFQAHSLYPLHQSGHIAVNMKNQKGFEIRNTPHVLIAPSILSPHMKVVNGCVCVNPGVYYRGVQRSHVKIEVDIAALTRVGRTQNVSVAQYSRVDFIRDSTK</sequence>
<dbReference type="GO" id="GO:0003677">
    <property type="term" value="F:DNA binding"/>
    <property type="evidence" value="ECO:0007669"/>
    <property type="project" value="InterPro"/>
</dbReference>
<keyword evidence="4" id="KW-0235">DNA replication</keyword>
<evidence type="ECO:0000259" key="6">
    <source>
        <dbReference type="Pfam" id="PF04042"/>
    </source>
</evidence>
<dbReference type="AlphaFoldDB" id="A0AA39I2R6"/>
<evidence type="ECO:0000256" key="2">
    <source>
        <dbReference type="ARBA" id="ARBA00007299"/>
    </source>
</evidence>
<evidence type="ECO:0000259" key="7">
    <source>
        <dbReference type="Pfam" id="PF08418"/>
    </source>
</evidence>
<dbReference type="PANTHER" id="PTHR23061">
    <property type="entry name" value="DNA POLYMERASE 2 ALPHA 70 KDA SUBUNIT"/>
    <property type="match status" value="1"/>
</dbReference>
<dbReference type="Gene3D" id="1.10.8.530">
    <property type="entry name" value="DNA polymerase alpha-primase, subunit B, N-terminal domain"/>
    <property type="match status" value="1"/>
</dbReference>
<evidence type="ECO:0000256" key="1">
    <source>
        <dbReference type="ARBA" id="ARBA00004123"/>
    </source>
</evidence>
<evidence type="ECO:0000256" key="3">
    <source>
        <dbReference type="ARBA" id="ARBA00018596"/>
    </source>
</evidence>
<dbReference type="Gene3D" id="3.60.21.60">
    <property type="match status" value="2"/>
</dbReference>
<comment type="caution">
    <text evidence="8">The sequence shown here is derived from an EMBL/GenBank/DDBJ whole genome shotgun (WGS) entry which is preliminary data.</text>
</comment>
<reference evidence="8" key="1">
    <citation type="submission" date="2023-06" db="EMBL/GenBank/DDBJ databases">
        <title>Genomic analysis of the entomopathogenic nematode Steinernema hermaphroditum.</title>
        <authorList>
            <person name="Schwarz E.M."/>
            <person name="Heppert J.K."/>
            <person name="Baniya A."/>
            <person name="Schwartz H.T."/>
            <person name="Tan C.-H."/>
            <person name="Antoshechkin I."/>
            <person name="Sternberg P.W."/>
            <person name="Goodrich-Blair H."/>
            <person name="Dillman A.R."/>
        </authorList>
    </citation>
    <scope>NUCLEOTIDE SEQUENCE</scope>
    <source>
        <strain evidence="8">PS9179</strain>
        <tissue evidence="8">Whole animal</tissue>
    </source>
</reference>
<feature type="domain" description="DNA polymerase alpha/delta/epsilon subunit B" evidence="6">
    <location>
        <begin position="300"/>
        <end position="500"/>
    </location>
</feature>
<dbReference type="Pfam" id="PF08418">
    <property type="entry name" value="Pol_alpha_B_N"/>
    <property type="match status" value="1"/>
</dbReference>
<accession>A0AA39I2R6</accession>
<feature type="domain" description="DNA polymerase alpha subunit B N-terminal" evidence="7">
    <location>
        <begin position="10"/>
        <end position="78"/>
    </location>
</feature>
<evidence type="ECO:0000313" key="9">
    <source>
        <dbReference type="Proteomes" id="UP001175271"/>
    </source>
</evidence>
<proteinExistence type="inferred from homology"/>
<evidence type="ECO:0000256" key="5">
    <source>
        <dbReference type="ARBA" id="ARBA00023242"/>
    </source>
</evidence>
<dbReference type="InterPro" id="IPR016722">
    <property type="entry name" value="DNA_pol_alpha_bsu"/>
</dbReference>
<dbReference type="InterPro" id="IPR007185">
    <property type="entry name" value="DNA_pol_a/d/e_bsu"/>
</dbReference>
<protein>
    <recommendedName>
        <fullName evidence="3">DNA polymerase alpha subunit B</fullName>
    </recommendedName>
</protein>
<dbReference type="EMBL" id="JAUCMV010000002">
    <property type="protein sequence ID" value="KAK0416010.1"/>
    <property type="molecule type" value="Genomic_DNA"/>
</dbReference>
<keyword evidence="9" id="KW-1185">Reference proteome</keyword>
<comment type="similarity">
    <text evidence="2">Belongs to the DNA polymerase alpha subunit B family.</text>
</comment>